<accession>A0A178K9C4</accession>
<dbReference type="PANTHER" id="PTHR43776:SF7">
    <property type="entry name" value="D,D-DIPEPTIDE TRANSPORT ATP-BINDING PROTEIN DDPF-RELATED"/>
    <property type="match status" value="1"/>
</dbReference>
<keyword evidence="7" id="KW-1185">Reference proteome</keyword>
<dbReference type="GO" id="GO:0015833">
    <property type="term" value="P:peptide transport"/>
    <property type="evidence" value="ECO:0007669"/>
    <property type="project" value="InterPro"/>
</dbReference>
<reference evidence="6 7" key="1">
    <citation type="submission" date="2016-03" db="EMBL/GenBank/DDBJ databases">
        <title>Photobacterium proteolyticum sp. nov. a protease producing bacterium isolated from ocean sediments of Laizhou Bay.</title>
        <authorList>
            <person name="Li Y."/>
        </authorList>
    </citation>
    <scope>NUCLEOTIDE SEQUENCE [LARGE SCALE GENOMIC DNA]</scope>
    <source>
        <strain evidence="6 7">R-40508</strain>
    </source>
</reference>
<dbReference type="PROSITE" id="PS50893">
    <property type="entry name" value="ABC_TRANSPORTER_2"/>
    <property type="match status" value="1"/>
</dbReference>
<dbReference type="PROSITE" id="PS00211">
    <property type="entry name" value="ABC_TRANSPORTER_1"/>
    <property type="match status" value="1"/>
</dbReference>
<dbReference type="FunFam" id="3.40.50.300:FF:000016">
    <property type="entry name" value="Oligopeptide ABC transporter ATP-binding component"/>
    <property type="match status" value="1"/>
</dbReference>
<keyword evidence="2" id="KW-0813">Transport</keyword>
<dbReference type="CDD" id="cd03257">
    <property type="entry name" value="ABC_NikE_OppD_transporters"/>
    <property type="match status" value="1"/>
</dbReference>
<evidence type="ECO:0000313" key="6">
    <source>
        <dbReference type="EMBL" id="OAN13970.1"/>
    </source>
</evidence>
<dbReference type="InterPro" id="IPR003439">
    <property type="entry name" value="ABC_transporter-like_ATP-bd"/>
</dbReference>
<evidence type="ECO:0000313" key="7">
    <source>
        <dbReference type="Proteomes" id="UP000078503"/>
    </source>
</evidence>
<evidence type="ECO:0000256" key="4">
    <source>
        <dbReference type="ARBA" id="ARBA00022840"/>
    </source>
</evidence>
<dbReference type="InterPro" id="IPR003593">
    <property type="entry name" value="AAA+_ATPase"/>
</dbReference>
<dbReference type="InterPro" id="IPR017871">
    <property type="entry name" value="ABC_transporter-like_CS"/>
</dbReference>
<dbReference type="STRING" id="858640.A3K86_12210"/>
<feature type="domain" description="ABC transporter" evidence="5">
    <location>
        <begin position="5"/>
        <end position="254"/>
    </location>
</feature>
<comment type="caution">
    <text evidence="6">The sequence shown here is derived from an EMBL/GenBank/DDBJ whole genome shotgun (WGS) entry which is preliminary data.</text>
</comment>
<dbReference type="Gene3D" id="3.40.50.300">
    <property type="entry name" value="P-loop containing nucleotide triphosphate hydrolases"/>
    <property type="match status" value="1"/>
</dbReference>
<comment type="similarity">
    <text evidence="1">Belongs to the ABC transporter superfamily.</text>
</comment>
<dbReference type="GO" id="GO:0016887">
    <property type="term" value="F:ATP hydrolysis activity"/>
    <property type="evidence" value="ECO:0007669"/>
    <property type="project" value="InterPro"/>
</dbReference>
<dbReference type="InterPro" id="IPR050319">
    <property type="entry name" value="ABC_transp_ATP-bind"/>
</dbReference>
<dbReference type="SMART" id="SM00382">
    <property type="entry name" value="AAA"/>
    <property type="match status" value="1"/>
</dbReference>
<keyword evidence="4" id="KW-0067">ATP-binding</keyword>
<dbReference type="Pfam" id="PF08352">
    <property type="entry name" value="oligo_HPY"/>
    <property type="match status" value="1"/>
</dbReference>
<dbReference type="NCBIfam" id="TIGR01727">
    <property type="entry name" value="oligo_HPY"/>
    <property type="match status" value="1"/>
</dbReference>
<dbReference type="InterPro" id="IPR027417">
    <property type="entry name" value="P-loop_NTPase"/>
</dbReference>
<evidence type="ECO:0000259" key="5">
    <source>
        <dbReference type="PROSITE" id="PS50893"/>
    </source>
</evidence>
<dbReference type="PANTHER" id="PTHR43776">
    <property type="entry name" value="TRANSPORT ATP-BINDING PROTEIN"/>
    <property type="match status" value="1"/>
</dbReference>
<dbReference type="GO" id="GO:0005524">
    <property type="term" value="F:ATP binding"/>
    <property type="evidence" value="ECO:0007669"/>
    <property type="project" value="UniProtKB-KW"/>
</dbReference>
<sequence>MTALLELKNIKQYFYSGGGLLRKGYAVKAVDGISLTLQRGETLGLVGESGCGKSTLGRTLLKLFEPTEGQILFEGRDITALSPKAMRCLRQEMQIVFQDPTESLNARHTVGMIIEEPFIIHNKGNKSERDKWVKELLRKVGLPESAAERYPHEFSGGQKQRIGIARAIALKPKLLVCDESVSALDVSVQAQIINLLLSLQQELNLSLIFIAHDLSVVKHISDRVAVMYLGNIVELGPTESVYHQPQHPYTQALLSAIPIPDPRRRNQARIMLTGELPSPIDPPKGCRFHTRCRFATEKCQHQVPINYQVSDEHSVNCHYSMMELGNKSLEKETLTTEIMTFD</sequence>
<protein>
    <submittedName>
        <fullName evidence="6">Peptide ABC transporter substrate-binding protein</fullName>
    </submittedName>
</protein>
<dbReference type="SUPFAM" id="SSF52540">
    <property type="entry name" value="P-loop containing nucleoside triphosphate hydrolases"/>
    <property type="match status" value="1"/>
</dbReference>
<dbReference type="AlphaFoldDB" id="A0A178K9C4"/>
<dbReference type="Proteomes" id="UP000078503">
    <property type="component" value="Unassembled WGS sequence"/>
</dbReference>
<dbReference type="NCBIfam" id="NF008453">
    <property type="entry name" value="PRK11308.1"/>
    <property type="match status" value="1"/>
</dbReference>
<name>A0A178K9C4_9GAMM</name>
<proteinExistence type="inferred from homology"/>
<dbReference type="EMBL" id="LVHF01000026">
    <property type="protein sequence ID" value="OAN13970.1"/>
    <property type="molecule type" value="Genomic_DNA"/>
</dbReference>
<dbReference type="OrthoDB" id="9784450at2"/>
<evidence type="ECO:0000256" key="1">
    <source>
        <dbReference type="ARBA" id="ARBA00005417"/>
    </source>
</evidence>
<dbReference type="GO" id="GO:0055085">
    <property type="term" value="P:transmembrane transport"/>
    <property type="evidence" value="ECO:0007669"/>
    <property type="project" value="UniProtKB-ARBA"/>
</dbReference>
<evidence type="ECO:0000256" key="3">
    <source>
        <dbReference type="ARBA" id="ARBA00022741"/>
    </source>
</evidence>
<keyword evidence="3" id="KW-0547">Nucleotide-binding</keyword>
<dbReference type="Pfam" id="PF00005">
    <property type="entry name" value="ABC_tran"/>
    <property type="match status" value="1"/>
</dbReference>
<evidence type="ECO:0000256" key="2">
    <source>
        <dbReference type="ARBA" id="ARBA00022448"/>
    </source>
</evidence>
<organism evidence="6 7">
    <name type="scientific">Photobacterium jeanii</name>
    <dbReference type="NCBI Taxonomy" id="858640"/>
    <lineage>
        <taxon>Bacteria</taxon>
        <taxon>Pseudomonadati</taxon>
        <taxon>Pseudomonadota</taxon>
        <taxon>Gammaproteobacteria</taxon>
        <taxon>Vibrionales</taxon>
        <taxon>Vibrionaceae</taxon>
        <taxon>Photobacterium</taxon>
    </lineage>
</organism>
<dbReference type="InterPro" id="IPR013563">
    <property type="entry name" value="Oligopep_ABC_C"/>
</dbReference>
<gene>
    <name evidence="6" type="ORF">A3K86_12210</name>
</gene>
<dbReference type="RefSeq" id="WP_068331336.1">
    <property type="nucleotide sequence ID" value="NZ_LVHF01000026.1"/>
</dbReference>